<protein>
    <submittedName>
        <fullName evidence="2">NAD(P)H dehydrogenase (Quinone)</fullName>
        <ecNumber evidence="2">1.6.5.2</ecNumber>
    </submittedName>
</protein>
<accession>A0A8J7GSN8</accession>
<dbReference type="InterPro" id="IPR036291">
    <property type="entry name" value="NAD(P)-bd_dom_sf"/>
</dbReference>
<dbReference type="Proteomes" id="UP000622552">
    <property type="component" value="Unassembled WGS sequence"/>
</dbReference>
<proteinExistence type="predicted"/>
<comment type="caution">
    <text evidence="2">The sequence shown here is derived from an EMBL/GenBank/DDBJ whole genome shotgun (WGS) entry which is preliminary data.</text>
</comment>
<dbReference type="Pfam" id="PF13460">
    <property type="entry name" value="NAD_binding_10"/>
    <property type="match status" value="1"/>
</dbReference>
<dbReference type="PANTHER" id="PTHR47129">
    <property type="entry name" value="QUINONE OXIDOREDUCTASE 2"/>
    <property type="match status" value="1"/>
</dbReference>
<organism evidence="2 3">
    <name type="scientific">Longispora fulva</name>
    <dbReference type="NCBI Taxonomy" id="619741"/>
    <lineage>
        <taxon>Bacteria</taxon>
        <taxon>Bacillati</taxon>
        <taxon>Actinomycetota</taxon>
        <taxon>Actinomycetes</taxon>
        <taxon>Micromonosporales</taxon>
        <taxon>Micromonosporaceae</taxon>
        <taxon>Longispora</taxon>
    </lineage>
</organism>
<gene>
    <name evidence="2" type="ORF">IW245_003757</name>
</gene>
<dbReference type="InterPro" id="IPR016040">
    <property type="entry name" value="NAD(P)-bd_dom"/>
</dbReference>
<evidence type="ECO:0000259" key="1">
    <source>
        <dbReference type="Pfam" id="PF13460"/>
    </source>
</evidence>
<dbReference type="RefSeq" id="WP_197004414.1">
    <property type="nucleotide sequence ID" value="NZ_BONS01000020.1"/>
</dbReference>
<dbReference type="Gene3D" id="3.90.25.10">
    <property type="entry name" value="UDP-galactose 4-epimerase, domain 1"/>
    <property type="match status" value="1"/>
</dbReference>
<evidence type="ECO:0000313" key="2">
    <source>
        <dbReference type="EMBL" id="MBG6137563.1"/>
    </source>
</evidence>
<reference evidence="2" key="1">
    <citation type="submission" date="2020-11" db="EMBL/GenBank/DDBJ databases">
        <title>Sequencing the genomes of 1000 actinobacteria strains.</title>
        <authorList>
            <person name="Klenk H.-P."/>
        </authorList>
    </citation>
    <scope>NUCLEOTIDE SEQUENCE</scope>
    <source>
        <strain evidence="2">DSM 45356</strain>
    </source>
</reference>
<name>A0A8J7GSN8_9ACTN</name>
<dbReference type="EMBL" id="JADOUF010000001">
    <property type="protein sequence ID" value="MBG6137563.1"/>
    <property type="molecule type" value="Genomic_DNA"/>
</dbReference>
<dbReference type="Gene3D" id="3.40.50.720">
    <property type="entry name" value="NAD(P)-binding Rossmann-like Domain"/>
    <property type="match status" value="1"/>
</dbReference>
<feature type="domain" description="NAD(P)-binding" evidence="1">
    <location>
        <begin position="6"/>
        <end position="181"/>
    </location>
</feature>
<keyword evidence="2" id="KW-0560">Oxidoreductase</keyword>
<dbReference type="EC" id="1.6.5.2" evidence="2"/>
<dbReference type="GO" id="GO:0003955">
    <property type="term" value="F:NAD(P)H dehydrogenase (quinone) activity"/>
    <property type="evidence" value="ECO:0007669"/>
    <property type="project" value="UniProtKB-EC"/>
</dbReference>
<keyword evidence="3" id="KW-1185">Reference proteome</keyword>
<dbReference type="InterPro" id="IPR052718">
    <property type="entry name" value="NmrA-type_oxidoreductase"/>
</dbReference>
<dbReference type="SUPFAM" id="SSF51735">
    <property type="entry name" value="NAD(P)-binding Rossmann-fold domains"/>
    <property type="match status" value="1"/>
</dbReference>
<sequence>MLLVTGANGQLGRRVVTHLLARVPATALAVSVRDPGAAADLAALGVSVRRGDFDEPDTLPEAFAGARRMLLISSAGMPHEVRFAHHRAAVAGAVAAGVSSLVYTSLSTASPASIGEVHRRTEAVIAGSGLRHTFLRNPLYTDNFLGGVLEETELVTATGRGRVASALRDDLAEAAAVVLADETHDRDVYDLTGPAAWSQDELAAALSEVTGRPVTHDAVAPDEYARQLRAAEVPEGLVAVLLDIHATIASGGFSEVTGDLAALLGRRPLSVAEAVRAL</sequence>
<dbReference type="PANTHER" id="PTHR47129:SF1">
    <property type="entry name" value="NMRA-LIKE DOMAIN-CONTAINING PROTEIN"/>
    <property type="match status" value="1"/>
</dbReference>
<evidence type="ECO:0000313" key="3">
    <source>
        <dbReference type="Proteomes" id="UP000622552"/>
    </source>
</evidence>
<dbReference type="AlphaFoldDB" id="A0A8J7GSN8"/>